<dbReference type="Gramene" id="KCW80977">
    <property type="protein sequence ID" value="KCW80977"/>
    <property type="gene ID" value="EUGRSUZ_C02342"/>
</dbReference>
<name>A0A059CRJ7_EUCGR</name>
<proteinExistence type="predicted"/>
<evidence type="ECO:0000313" key="2">
    <source>
        <dbReference type="EMBL" id="KCW80977.1"/>
    </source>
</evidence>
<feature type="compositionally biased region" description="Basic and acidic residues" evidence="1">
    <location>
        <begin position="17"/>
        <end position="49"/>
    </location>
</feature>
<feature type="region of interest" description="Disordered" evidence="1">
    <location>
        <begin position="17"/>
        <end position="50"/>
    </location>
</feature>
<organism evidence="2">
    <name type="scientific">Eucalyptus grandis</name>
    <name type="common">Flooded gum</name>
    <dbReference type="NCBI Taxonomy" id="71139"/>
    <lineage>
        <taxon>Eukaryota</taxon>
        <taxon>Viridiplantae</taxon>
        <taxon>Streptophyta</taxon>
        <taxon>Embryophyta</taxon>
        <taxon>Tracheophyta</taxon>
        <taxon>Spermatophyta</taxon>
        <taxon>Magnoliopsida</taxon>
        <taxon>eudicotyledons</taxon>
        <taxon>Gunneridae</taxon>
        <taxon>Pentapetalae</taxon>
        <taxon>rosids</taxon>
        <taxon>malvids</taxon>
        <taxon>Myrtales</taxon>
        <taxon>Myrtaceae</taxon>
        <taxon>Myrtoideae</taxon>
        <taxon>Eucalypteae</taxon>
        <taxon>Eucalyptus</taxon>
    </lineage>
</organism>
<gene>
    <name evidence="2" type="ORF">EUGRSUZ_C02342</name>
</gene>
<dbReference type="EMBL" id="KK198755">
    <property type="protein sequence ID" value="KCW80977.1"/>
    <property type="molecule type" value="Genomic_DNA"/>
</dbReference>
<protein>
    <submittedName>
        <fullName evidence="2">Uncharacterized protein</fullName>
    </submittedName>
</protein>
<dbReference type="AlphaFoldDB" id="A0A059CRJ7"/>
<sequence>MLDFSLPSIFPSIDCAHEGIEPNEKKANGDRKRGKEETEKRETKLERASHGRIGAQALMKKKKKQQTGIRRGRVFQFWWIPSSSELILFTNFA</sequence>
<dbReference type="InParanoid" id="A0A059CRJ7"/>
<reference evidence="2" key="1">
    <citation type="submission" date="2013-07" db="EMBL/GenBank/DDBJ databases">
        <title>The genome of Eucalyptus grandis.</title>
        <authorList>
            <person name="Schmutz J."/>
            <person name="Hayes R."/>
            <person name="Myburg A."/>
            <person name="Tuskan G."/>
            <person name="Grattapaglia D."/>
            <person name="Rokhsar D.S."/>
        </authorList>
    </citation>
    <scope>NUCLEOTIDE SEQUENCE</scope>
    <source>
        <tissue evidence="2">Leaf extractions</tissue>
    </source>
</reference>
<accession>A0A059CRJ7</accession>
<evidence type="ECO:0000256" key="1">
    <source>
        <dbReference type="SAM" id="MobiDB-lite"/>
    </source>
</evidence>